<evidence type="ECO:0000313" key="5">
    <source>
        <dbReference type="EMBL" id="CUH28929.1"/>
    </source>
</evidence>
<evidence type="ECO:0000256" key="1">
    <source>
        <dbReference type="ARBA" id="ARBA00009477"/>
    </source>
</evidence>
<dbReference type="PANTHER" id="PTHR30469">
    <property type="entry name" value="MULTIDRUG RESISTANCE PROTEIN MDTA"/>
    <property type="match status" value="1"/>
</dbReference>
<comment type="similarity">
    <text evidence="1">Belongs to the membrane fusion protein (MFP) (TC 8.A.1) family.</text>
</comment>
<dbReference type="InterPro" id="IPR058625">
    <property type="entry name" value="MdtA-like_BSH"/>
</dbReference>
<gene>
    <name evidence="5" type="primary">mdtA_1</name>
    <name evidence="5" type="ORF">JSE7799_00827</name>
</gene>
<dbReference type="Gene3D" id="2.40.50.100">
    <property type="match status" value="1"/>
</dbReference>
<dbReference type="SUPFAM" id="SSF111369">
    <property type="entry name" value="HlyD-like secretion proteins"/>
    <property type="match status" value="2"/>
</dbReference>
<dbReference type="InterPro" id="IPR006143">
    <property type="entry name" value="RND_pump_MFP"/>
</dbReference>
<protein>
    <submittedName>
        <fullName evidence="5">Multidrug transporter MdtA</fullName>
    </submittedName>
</protein>
<dbReference type="Proteomes" id="UP000049455">
    <property type="component" value="Unassembled WGS sequence"/>
</dbReference>
<sequence>MRFFPVLTAILVCVALFFVVLQREVLFERAAMLTGDMDAPALAAAAAEDVPADTGPRAIATTQAADKGAVHVVALRSQAQDVPDAIMVRGQTEAAREVTLTAETSGTVISKPIRRGALVEEGQVLCELDPGTSFADLSEAEARLAEARARVPEAQARVPEAEARLAEAQALRDEARINQNAASRLSEEGFASQSRLAGTEAALRAAEASVTSAQVGLETTQAGIESAQAGIEAAAAAVERARLMIRKLTIKAPFSGLLETDTAEIGRLLSQGQGECATIVQLDPIRLVGYLPEAQVDDVRVGAAARAQLASGREVVGEVTFVSRAADELTRTFRVDVTVPNADLSIRDGQTAEIIIATEPTEAHLVPASALTLDDDGRLGVRVVDDGIAGFAPVELIRDTVDGVLLGGLPENVAIITVGQEYVTAGVPVRVTYQSEIGQ</sequence>
<keyword evidence="2" id="KW-0175">Coiled coil</keyword>
<dbReference type="AlphaFoldDB" id="A0A0M7B8I2"/>
<evidence type="ECO:0000256" key="2">
    <source>
        <dbReference type="SAM" id="Coils"/>
    </source>
</evidence>
<proteinExistence type="inferred from homology"/>
<dbReference type="PANTHER" id="PTHR30469:SF29">
    <property type="entry name" value="BLR2860 PROTEIN"/>
    <property type="match status" value="1"/>
</dbReference>
<feature type="coiled-coil region" evidence="2">
    <location>
        <begin position="137"/>
        <end position="188"/>
    </location>
</feature>
<dbReference type="RefSeq" id="WP_055662488.1">
    <property type="nucleotide sequence ID" value="NZ_CYPR01000046.1"/>
</dbReference>
<dbReference type="InterPro" id="IPR058792">
    <property type="entry name" value="Beta-barrel_RND_2"/>
</dbReference>
<evidence type="ECO:0000313" key="6">
    <source>
        <dbReference type="Proteomes" id="UP000049455"/>
    </source>
</evidence>
<dbReference type="Gene3D" id="2.40.30.170">
    <property type="match status" value="1"/>
</dbReference>
<evidence type="ECO:0000259" key="4">
    <source>
        <dbReference type="Pfam" id="PF25954"/>
    </source>
</evidence>
<dbReference type="Pfam" id="PF25917">
    <property type="entry name" value="BSH_RND"/>
    <property type="match status" value="1"/>
</dbReference>
<dbReference type="GO" id="GO:1990281">
    <property type="term" value="C:efflux pump complex"/>
    <property type="evidence" value="ECO:0007669"/>
    <property type="project" value="TreeGrafter"/>
</dbReference>
<evidence type="ECO:0000259" key="3">
    <source>
        <dbReference type="Pfam" id="PF25917"/>
    </source>
</evidence>
<dbReference type="GO" id="GO:0015562">
    <property type="term" value="F:efflux transmembrane transporter activity"/>
    <property type="evidence" value="ECO:0007669"/>
    <property type="project" value="TreeGrafter"/>
</dbReference>
<dbReference type="EMBL" id="CYPR01000046">
    <property type="protein sequence ID" value="CUH28929.1"/>
    <property type="molecule type" value="Genomic_DNA"/>
</dbReference>
<feature type="domain" description="Multidrug resistance protein MdtA-like barrel-sandwich hybrid" evidence="3">
    <location>
        <begin position="96"/>
        <end position="280"/>
    </location>
</feature>
<feature type="domain" description="CusB-like beta-barrel" evidence="4">
    <location>
        <begin position="291"/>
        <end position="358"/>
    </location>
</feature>
<dbReference type="NCBIfam" id="TIGR01730">
    <property type="entry name" value="RND_mfp"/>
    <property type="match status" value="1"/>
</dbReference>
<accession>A0A0M7B8I2</accession>
<dbReference type="Pfam" id="PF25954">
    <property type="entry name" value="Beta-barrel_RND_2"/>
    <property type="match status" value="1"/>
</dbReference>
<organism evidence="5 6">
    <name type="scientific">Jannaschia seosinensis</name>
    <dbReference type="NCBI Taxonomy" id="313367"/>
    <lineage>
        <taxon>Bacteria</taxon>
        <taxon>Pseudomonadati</taxon>
        <taxon>Pseudomonadota</taxon>
        <taxon>Alphaproteobacteria</taxon>
        <taxon>Rhodobacterales</taxon>
        <taxon>Roseobacteraceae</taxon>
        <taxon>Jannaschia</taxon>
    </lineage>
</organism>
<reference evidence="5 6" key="1">
    <citation type="submission" date="2015-09" db="EMBL/GenBank/DDBJ databases">
        <authorList>
            <person name="Jackson K.R."/>
            <person name="Lunt B.L."/>
            <person name="Fisher J.N.B."/>
            <person name="Gardner A.V."/>
            <person name="Bailey M.E."/>
            <person name="Deus L.M."/>
            <person name="Earl A.S."/>
            <person name="Gibby P.D."/>
            <person name="Hartmann K.A."/>
            <person name="Liu J.E."/>
            <person name="Manci A.M."/>
            <person name="Nielsen D.A."/>
            <person name="Solomon M.B."/>
            <person name="Breakwell D.P."/>
            <person name="Burnett S.H."/>
            <person name="Grose J.H."/>
        </authorList>
    </citation>
    <scope>NUCLEOTIDE SEQUENCE [LARGE SCALE GENOMIC DNA]</scope>
    <source>
        <strain evidence="5 6">CECT 7799</strain>
    </source>
</reference>
<dbReference type="STRING" id="313367.JSE7799_00827"/>
<keyword evidence="6" id="KW-1185">Reference proteome</keyword>
<dbReference type="OrthoDB" id="9806939at2"/>
<name>A0A0M7B8I2_9RHOB</name>